<reference evidence="3 4" key="1">
    <citation type="submission" date="2019-05" db="EMBL/GenBank/DDBJ databases">
        <title>Emergence of the Ug99 lineage of the wheat stem rust pathogen through somatic hybridization.</title>
        <authorList>
            <person name="Li F."/>
            <person name="Upadhyaya N.M."/>
            <person name="Sperschneider J."/>
            <person name="Matny O."/>
            <person name="Nguyen-Phuc H."/>
            <person name="Mago R."/>
            <person name="Raley C."/>
            <person name="Miller M.E."/>
            <person name="Silverstein K.A.T."/>
            <person name="Henningsen E."/>
            <person name="Hirsch C.D."/>
            <person name="Visser B."/>
            <person name="Pretorius Z.A."/>
            <person name="Steffenson B.J."/>
            <person name="Schwessinger B."/>
            <person name="Dodds P.N."/>
            <person name="Figueroa M."/>
        </authorList>
    </citation>
    <scope>NUCLEOTIDE SEQUENCE [LARGE SCALE GENOMIC DNA]</scope>
    <source>
        <strain evidence="2">21-0</strain>
        <strain evidence="1 4">Ug99</strain>
    </source>
</reference>
<evidence type="ECO:0000313" key="1">
    <source>
        <dbReference type="EMBL" id="KAA1075939.1"/>
    </source>
</evidence>
<keyword evidence="3" id="KW-1185">Reference proteome</keyword>
<dbReference type="EMBL" id="VDEP01000471">
    <property type="protein sequence ID" value="KAA1075939.1"/>
    <property type="molecule type" value="Genomic_DNA"/>
</dbReference>
<evidence type="ECO:0000313" key="2">
    <source>
        <dbReference type="EMBL" id="KAA1091291.1"/>
    </source>
</evidence>
<name>A0A5B0NPQ5_PUCGR</name>
<comment type="caution">
    <text evidence="2">The sequence shown here is derived from an EMBL/GenBank/DDBJ whole genome shotgun (WGS) entry which is preliminary data.</text>
</comment>
<dbReference type="PANTHER" id="PTHR33069">
    <property type="entry name" value="CHROMOSOME 7, WHOLE GENOME SHOTGUN SEQUENCE-RELATED"/>
    <property type="match status" value="1"/>
</dbReference>
<proteinExistence type="predicted"/>
<sequence>MNEIEEMDDRDALARHQLQHRADFVAKCFGRLVECDFDPGFTEPPDLSIGRLRPKKYLLTELHSSLLPALRHHVIGLWQALSYPQRMPRNAAHILHYVIGNQPELEMIVDRIIWVINDLIPGRIQKSNQTNDQHFKEFKQYRLHGLDTSARNEMQNELAIFFRQCRGASEQLMLPAGYQIYVQPSSTNDLLRSIDSVIRWSKGPELHFIYDHWKLAMKSMEKTLDDLLLAMAPEHALYSEPFTELAQTFIPVIKLSKLFFRKMTTDGMSQKNLPFYTEMSSDQLSSLKRSADVITDSVSHLFFCLPRSDERHAISSATIFTGEIKKILTRFQSCLLLVDLYIIPRCTEINVCSSPTSLKTWIVTWNTLLYQASHNSIQACESIVIN</sequence>
<accession>A0A5B0NPQ5</accession>
<dbReference type="OrthoDB" id="2495477at2759"/>
<evidence type="ECO:0000313" key="4">
    <source>
        <dbReference type="Proteomes" id="UP000325313"/>
    </source>
</evidence>
<protein>
    <submittedName>
        <fullName evidence="2">Uncharacterized protein</fullName>
    </submittedName>
</protein>
<evidence type="ECO:0000313" key="3">
    <source>
        <dbReference type="Proteomes" id="UP000324748"/>
    </source>
</evidence>
<dbReference type="PANTHER" id="PTHR33069:SF3">
    <property type="entry name" value="DYNEIN HEAVY CHAIN TAIL DOMAIN-CONTAINING PROTEIN"/>
    <property type="match status" value="1"/>
</dbReference>
<dbReference type="Proteomes" id="UP000325313">
    <property type="component" value="Unassembled WGS sequence"/>
</dbReference>
<organism evidence="2 3">
    <name type="scientific">Puccinia graminis f. sp. tritici</name>
    <dbReference type="NCBI Taxonomy" id="56615"/>
    <lineage>
        <taxon>Eukaryota</taxon>
        <taxon>Fungi</taxon>
        <taxon>Dikarya</taxon>
        <taxon>Basidiomycota</taxon>
        <taxon>Pucciniomycotina</taxon>
        <taxon>Pucciniomycetes</taxon>
        <taxon>Pucciniales</taxon>
        <taxon>Pucciniaceae</taxon>
        <taxon>Puccinia</taxon>
    </lineage>
</organism>
<dbReference type="EMBL" id="VSWC01000092">
    <property type="protein sequence ID" value="KAA1091291.1"/>
    <property type="molecule type" value="Genomic_DNA"/>
</dbReference>
<dbReference type="Proteomes" id="UP000324748">
    <property type="component" value="Unassembled WGS sequence"/>
</dbReference>
<dbReference type="AlphaFoldDB" id="A0A5B0NPQ5"/>
<gene>
    <name evidence="2" type="ORF">PGT21_030421</name>
    <name evidence="1" type="ORF">PGTUg99_029753</name>
</gene>